<evidence type="ECO:0008006" key="5">
    <source>
        <dbReference type="Google" id="ProtNLM"/>
    </source>
</evidence>
<evidence type="ECO:0000256" key="2">
    <source>
        <dbReference type="SAM" id="SignalP"/>
    </source>
</evidence>
<evidence type="ECO:0000313" key="4">
    <source>
        <dbReference type="Proteomes" id="UP000490922"/>
    </source>
</evidence>
<reference evidence="3 4" key="1">
    <citation type="submission" date="2019-09" db="EMBL/GenBank/DDBJ databases">
        <title>Flavobacterium sp. nov., isolated from glacier ice.</title>
        <authorList>
            <person name="Liu Q."/>
        </authorList>
    </citation>
    <scope>NUCLEOTIDE SEQUENCE [LARGE SCALE GENOMIC DNA]</scope>
    <source>
        <strain evidence="3 4">NBRC 112527</strain>
    </source>
</reference>
<sequence length="114" mass="12490">MKKVIFAALLAASLNGFAQEAKKGGADKMLGKMTTELSLTADQQEKLKPIIEEQQALKKDSKDNPDHADANKAKAKEISGRIKAILTPEQIEMQKVNKEKAKGEGKKEKKEGNE</sequence>
<dbReference type="AlphaFoldDB" id="A0A7J5AA24"/>
<proteinExistence type="predicted"/>
<organism evidence="3 4">
    <name type="scientific">Flavobacterium luteum</name>
    <dbReference type="NCBI Taxonomy" id="2026654"/>
    <lineage>
        <taxon>Bacteria</taxon>
        <taxon>Pseudomonadati</taxon>
        <taxon>Bacteroidota</taxon>
        <taxon>Flavobacteriia</taxon>
        <taxon>Flavobacteriales</taxon>
        <taxon>Flavobacteriaceae</taxon>
        <taxon>Flavobacterium</taxon>
    </lineage>
</organism>
<dbReference type="Proteomes" id="UP000490922">
    <property type="component" value="Unassembled WGS sequence"/>
</dbReference>
<keyword evidence="4" id="KW-1185">Reference proteome</keyword>
<feature type="signal peptide" evidence="2">
    <location>
        <begin position="1"/>
        <end position="18"/>
    </location>
</feature>
<comment type="caution">
    <text evidence="3">The sequence shown here is derived from an EMBL/GenBank/DDBJ whole genome shotgun (WGS) entry which is preliminary data.</text>
</comment>
<feature type="compositionally biased region" description="Basic and acidic residues" evidence="1">
    <location>
        <begin position="56"/>
        <end position="80"/>
    </location>
</feature>
<protein>
    <recommendedName>
        <fullName evidence="5">DUF4890 domain-containing protein</fullName>
    </recommendedName>
</protein>
<accession>A0A7J5AA24</accession>
<feature type="region of interest" description="Disordered" evidence="1">
    <location>
        <begin position="56"/>
        <end position="114"/>
    </location>
</feature>
<evidence type="ECO:0000313" key="3">
    <source>
        <dbReference type="EMBL" id="KAB1154019.1"/>
    </source>
</evidence>
<dbReference type="EMBL" id="WAEM01000011">
    <property type="protein sequence ID" value="KAB1154019.1"/>
    <property type="molecule type" value="Genomic_DNA"/>
</dbReference>
<evidence type="ECO:0000256" key="1">
    <source>
        <dbReference type="SAM" id="MobiDB-lite"/>
    </source>
</evidence>
<keyword evidence="2" id="KW-0732">Signal</keyword>
<feature type="compositionally biased region" description="Basic and acidic residues" evidence="1">
    <location>
        <begin position="95"/>
        <end position="114"/>
    </location>
</feature>
<gene>
    <name evidence="3" type="ORF">F6464_13605</name>
</gene>
<dbReference type="RefSeq" id="WP_151108504.1">
    <property type="nucleotide sequence ID" value="NZ_WAEM01000011.1"/>
</dbReference>
<feature type="chain" id="PRO_5029841848" description="DUF4890 domain-containing protein" evidence="2">
    <location>
        <begin position="19"/>
        <end position="114"/>
    </location>
</feature>
<name>A0A7J5AA24_9FLAO</name>
<dbReference type="OrthoDB" id="956918at2"/>